<dbReference type="InterPro" id="IPR015421">
    <property type="entry name" value="PyrdxlP-dep_Trfase_major"/>
</dbReference>
<dbReference type="Pfam" id="PF01041">
    <property type="entry name" value="DegT_DnrJ_EryC1"/>
    <property type="match status" value="1"/>
</dbReference>
<dbReference type="Proteomes" id="UP000179113">
    <property type="component" value="Unassembled WGS sequence"/>
</dbReference>
<dbReference type="PANTHER" id="PTHR30244:SF34">
    <property type="entry name" value="DTDP-4-AMINO-4,6-DIDEOXYGALACTOSE TRANSAMINASE"/>
    <property type="match status" value="1"/>
</dbReference>
<dbReference type="InterPro" id="IPR015422">
    <property type="entry name" value="PyrdxlP-dep_Trfase_small"/>
</dbReference>
<dbReference type="InterPro" id="IPR015424">
    <property type="entry name" value="PyrdxlP-dep_Trfase"/>
</dbReference>
<gene>
    <name evidence="4" type="ORF">A2415_02440</name>
</gene>
<dbReference type="PANTHER" id="PTHR30244">
    <property type="entry name" value="TRANSAMINASE"/>
    <property type="match status" value="1"/>
</dbReference>
<dbReference type="SUPFAM" id="SSF53383">
    <property type="entry name" value="PLP-dependent transferases"/>
    <property type="match status" value="1"/>
</dbReference>
<proteinExistence type="inferred from homology"/>
<accession>A0A1F4WMA8</accession>
<evidence type="ECO:0008006" key="6">
    <source>
        <dbReference type="Google" id="ProtNLM"/>
    </source>
</evidence>
<keyword evidence="2 3" id="KW-0663">Pyridoxal phosphate</keyword>
<dbReference type="PIRSF" id="PIRSF000390">
    <property type="entry name" value="PLP_StrS"/>
    <property type="match status" value="1"/>
</dbReference>
<reference evidence="4 5" key="1">
    <citation type="journal article" date="2016" name="Nat. Commun.">
        <title>Thousands of microbial genomes shed light on interconnected biogeochemical processes in an aquifer system.</title>
        <authorList>
            <person name="Anantharaman K."/>
            <person name="Brown C.T."/>
            <person name="Hug L.A."/>
            <person name="Sharon I."/>
            <person name="Castelle C.J."/>
            <person name="Probst A.J."/>
            <person name="Thomas B.C."/>
            <person name="Singh A."/>
            <person name="Wilkins M.J."/>
            <person name="Karaoz U."/>
            <person name="Brodie E.L."/>
            <person name="Williams K.H."/>
            <person name="Hubbard S.S."/>
            <person name="Banfield J.F."/>
        </authorList>
    </citation>
    <scope>NUCLEOTIDE SEQUENCE [LARGE SCALE GENOMIC DNA]</scope>
</reference>
<feature type="active site" description="Proton acceptor" evidence="1">
    <location>
        <position position="183"/>
    </location>
</feature>
<evidence type="ECO:0000313" key="5">
    <source>
        <dbReference type="Proteomes" id="UP000179113"/>
    </source>
</evidence>
<dbReference type="Gene3D" id="3.40.640.10">
    <property type="entry name" value="Type I PLP-dependent aspartate aminotransferase-like (Major domain)"/>
    <property type="match status" value="1"/>
</dbReference>
<comment type="similarity">
    <text evidence="3">Belongs to the DegT/DnrJ/EryC1 family.</text>
</comment>
<comment type="caution">
    <text evidence="4">The sequence shown here is derived from an EMBL/GenBank/DDBJ whole genome shotgun (WGS) entry which is preliminary data.</text>
</comment>
<sequence length="368" mass="40866">MVFRIPIAKPYISGQEINAVTRVLKSGMIARGKEVEQLEQNYRDVCGTKYSAATSSGTAALHSSMYGIGLGKGDEVITTPFTFVATVHPIIMLGAKPVFADIDPLTYNIDPKSIEKVLTKKTKAIVTVDLYGQPADYKEINKIARANDLVVVEDAAQAIGATYGNKSTGALGDIGCFSMYATKNITTGEGGMITTNNAEFYEKAYLFRHHGQIRGKEYEYEDVGYNYELSDIAASIGNVQISKLAKITKKRQKIAALYDKAFKNITGLVTPFVGPNRTHVYHQYTLRVTKDFPMNRDAFGAYLRERGIGCRVYYPEPLHRFKNHIHCSAQDKDLPNTVKASQEVLSIPCHPNLTDEEVRYIINTIKNI</sequence>
<evidence type="ECO:0000313" key="4">
    <source>
        <dbReference type="EMBL" id="OGC70585.1"/>
    </source>
</evidence>
<dbReference type="GO" id="GO:0008483">
    <property type="term" value="F:transaminase activity"/>
    <property type="evidence" value="ECO:0007669"/>
    <property type="project" value="TreeGrafter"/>
</dbReference>
<dbReference type="GO" id="GO:0000271">
    <property type="term" value="P:polysaccharide biosynthetic process"/>
    <property type="evidence" value="ECO:0007669"/>
    <property type="project" value="TreeGrafter"/>
</dbReference>
<name>A0A1F4WMA8_UNCKA</name>
<dbReference type="GO" id="GO:0030170">
    <property type="term" value="F:pyridoxal phosphate binding"/>
    <property type="evidence" value="ECO:0007669"/>
    <property type="project" value="TreeGrafter"/>
</dbReference>
<feature type="modified residue" description="N6-(pyridoxal phosphate)lysine" evidence="2">
    <location>
        <position position="183"/>
    </location>
</feature>
<organism evidence="4 5">
    <name type="scientific">candidate division WWE3 bacterium RIFOXYC1_FULL_39_7</name>
    <dbReference type="NCBI Taxonomy" id="1802643"/>
    <lineage>
        <taxon>Bacteria</taxon>
        <taxon>Katanobacteria</taxon>
    </lineage>
</organism>
<dbReference type="EMBL" id="MEWA01000004">
    <property type="protein sequence ID" value="OGC70585.1"/>
    <property type="molecule type" value="Genomic_DNA"/>
</dbReference>
<dbReference type="InterPro" id="IPR000653">
    <property type="entry name" value="DegT/StrS_aminotransferase"/>
</dbReference>
<evidence type="ECO:0000256" key="1">
    <source>
        <dbReference type="PIRSR" id="PIRSR000390-1"/>
    </source>
</evidence>
<evidence type="ECO:0000256" key="2">
    <source>
        <dbReference type="PIRSR" id="PIRSR000390-2"/>
    </source>
</evidence>
<dbReference type="AlphaFoldDB" id="A0A1F4WMA8"/>
<evidence type="ECO:0000256" key="3">
    <source>
        <dbReference type="RuleBase" id="RU004508"/>
    </source>
</evidence>
<dbReference type="Gene3D" id="3.90.1150.10">
    <property type="entry name" value="Aspartate Aminotransferase, domain 1"/>
    <property type="match status" value="1"/>
</dbReference>
<protein>
    <recommendedName>
        <fullName evidence="6">Aminotransferase DegT</fullName>
    </recommendedName>
</protein>
<dbReference type="CDD" id="cd00616">
    <property type="entry name" value="AHBA_syn"/>
    <property type="match status" value="1"/>
</dbReference>